<evidence type="ECO:0008006" key="13">
    <source>
        <dbReference type="Google" id="ProtNLM"/>
    </source>
</evidence>
<feature type="domain" description="Disease resistance N-terminal" evidence="8">
    <location>
        <begin position="13"/>
        <end position="97"/>
    </location>
</feature>
<dbReference type="Gene3D" id="3.40.50.300">
    <property type="entry name" value="P-loop containing nucleotide triphosphate hydrolases"/>
    <property type="match status" value="1"/>
</dbReference>
<dbReference type="InterPro" id="IPR036388">
    <property type="entry name" value="WH-like_DNA-bd_sf"/>
</dbReference>
<dbReference type="Gene3D" id="1.10.10.10">
    <property type="entry name" value="Winged helix-like DNA-binding domain superfamily/Winged helix DNA-binding domain"/>
    <property type="match status" value="1"/>
</dbReference>
<evidence type="ECO:0000259" key="8">
    <source>
        <dbReference type="Pfam" id="PF18052"/>
    </source>
</evidence>
<dbReference type="SUPFAM" id="SSF52058">
    <property type="entry name" value="L domain-like"/>
    <property type="match status" value="2"/>
</dbReference>
<dbReference type="Gene3D" id="1.20.5.4130">
    <property type="match status" value="1"/>
</dbReference>
<evidence type="ECO:0000259" key="9">
    <source>
        <dbReference type="Pfam" id="PF23559"/>
    </source>
</evidence>
<protein>
    <recommendedName>
        <fullName evidence="13">NB-ARC domain-containing protein</fullName>
    </recommendedName>
</protein>
<dbReference type="Pfam" id="PF18052">
    <property type="entry name" value="Rx_N"/>
    <property type="match status" value="1"/>
</dbReference>
<evidence type="ECO:0000313" key="12">
    <source>
        <dbReference type="Proteomes" id="UP000077755"/>
    </source>
</evidence>
<dbReference type="GO" id="GO:0005524">
    <property type="term" value="F:ATP binding"/>
    <property type="evidence" value="ECO:0007669"/>
    <property type="project" value="UniProtKB-KW"/>
</dbReference>
<dbReference type="InterPro" id="IPR056789">
    <property type="entry name" value="LRR_R13L1-DRL21"/>
</dbReference>
<dbReference type="InterPro" id="IPR058922">
    <property type="entry name" value="WHD_DRP"/>
</dbReference>
<dbReference type="AlphaFoldDB" id="A0AAF1BA20"/>
<dbReference type="PANTHER" id="PTHR36766:SF70">
    <property type="entry name" value="DISEASE RESISTANCE PROTEIN RGA4"/>
    <property type="match status" value="1"/>
</dbReference>
<comment type="similarity">
    <text evidence="1">Belongs to the disease resistance NB-LRR family.</text>
</comment>
<dbReference type="FunFam" id="1.10.10.10:FF:000322">
    <property type="entry name" value="Probable disease resistance protein At1g63360"/>
    <property type="match status" value="1"/>
</dbReference>
<dbReference type="InterPro" id="IPR027417">
    <property type="entry name" value="P-loop_NTPase"/>
</dbReference>
<dbReference type="Gene3D" id="1.10.8.430">
    <property type="entry name" value="Helical domain of apoptotic protease-activating factors"/>
    <property type="match status" value="1"/>
</dbReference>
<dbReference type="InterPro" id="IPR002182">
    <property type="entry name" value="NB-ARC"/>
</dbReference>
<keyword evidence="6" id="KW-0067">ATP-binding</keyword>
<proteinExistence type="inferred from homology"/>
<evidence type="ECO:0000313" key="11">
    <source>
        <dbReference type="EMBL" id="WOH09427.1"/>
    </source>
</evidence>
<dbReference type="InterPro" id="IPR032675">
    <property type="entry name" value="LRR_dom_sf"/>
</dbReference>
<dbReference type="Proteomes" id="UP000077755">
    <property type="component" value="Chromosome 7"/>
</dbReference>
<dbReference type="PANTHER" id="PTHR36766">
    <property type="entry name" value="PLANT BROAD-SPECTRUM MILDEW RESISTANCE PROTEIN RPW8"/>
    <property type="match status" value="1"/>
</dbReference>
<sequence length="1143" mass="130318">MADAIVGDLAAGLVRKLVSLATNQVIQVWKLHEDLETLRERFELIGALLHDAQTQNLIMCTAKIWFNKLEEVAQVADAFMDGLEYEVARRKVENRHKVRDFFVPSKNTLLYRFRVARKIKYMNTSFDKICKWATDIGLKPVEHLRSTVQHREIRYTQPFEDESLIVGRDDDISFLVNMLCNPNDEGIQVNAILGMGGQGKTTLARMVYNRDAVIKMFPKRMWVTVSDDFDFMMILNQMVVSLTSSPSVLDNAEGLIKNLQEKLKGERFLLVLDDVWNEKPEEWDKLRNSLLGVGGARGSKIFVTTRKQEVTEAMQCSDPYLVKKLTEEDSWELFKQRAFLNGGVLETEAFVALGKTMVERCGGLPLAIKTLGSLLYSKKSEEEWLRIQNSEIWKSKGVLSSLRLSYDNLPYSSLKRCFAYCSIMPKDHDIYKDKLIQIWMALGFLPGDSTVLMEDIGNEYFEILLGNSLLQDVEEDKYGYITNCKMHDLVHDLALEVSSNYSTTVNPSHDVHTGSKATYVRLEGFKDVKQSMFKLRFDTVQALYVEATIFICVLPKLKYLRVLVINSFRNELPGLIGNLKHLKHLDISEMADFDTSSKLPNHLTRLYNLQTLRISWDHELPENICQLINLRHLVIDYSQKRYMFVGIERLTCLQTLPYFVVKKNQNCLVGQLGMLKNLRGTLELYGLSEVENIEEARKALLCEKSNLRHLLLNWRNNEDEREEGEYNDEGVLEGLEPHPNLKALKIKDFMGKKFASWIPMMTNMVTISVTDCSRCEGFPPLGHLPKLREIYIDKMENVKVIGNDLCGGLSPAQKAVTTAMYPSVTKLILGRLPKLEEWVEDVLSKGGKDQIVFPKLEKLQILDCPRLRNLNSCFPSLRELSIRNSESNMILETMYMHLSSLTSLELDDIRDGVGDSSSSSSCSNLESILKVLLKNNYLTLTSLDLRDCKGLQHLTLGVSLDSLSVYDCPNLVSINSVEGSAGLKSLYLIGLPSSVLDGISTQIQSSTLRFLRLGPFSDEFPWPFSSSLHSFPNLVWLSLRGMEMVKSIALFEQLQLSTFPALTELFICDFGGMKDLVLSIAKLPSLADLSIQNCKDLERVSLFDESHCLRFLRISECPILKERYRKESGPEWFKIQHIPIIRW</sequence>
<dbReference type="InterPro" id="IPR041118">
    <property type="entry name" value="Rx_N"/>
</dbReference>
<evidence type="ECO:0000256" key="5">
    <source>
        <dbReference type="ARBA" id="ARBA00022821"/>
    </source>
</evidence>
<keyword evidence="3" id="KW-0677">Repeat</keyword>
<keyword evidence="12" id="KW-1185">Reference proteome</keyword>
<evidence type="ECO:0000256" key="6">
    <source>
        <dbReference type="ARBA" id="ARBA00022840"/>
    </source>
</evidence>
<keyword evidence="5" id="KW-0611">Plant defense</keyword>
<evidence type="ECO:0000256" key="1">
    <source>
        <dbReference type="ARBA" id="ARBA00008894"/>
    </source>
</evidence>
<dbReference type="Gene3D" id="3.80.10.10">
    <property type="entry name" value="Ribonuclease Inhibitor"/>
    <property type="match status" value="2"/>
</dbReference>
<gene>
    <name evidence="11" type="ORF">DCAR_0728884</name>
</gene>
<accession>A0AAF1BA20</accession>
<organism evidence="11 12">
    <name type="scientific">Daucus carota subsp. sativus</name>
    <name type="common">Carrot</name>
    <dbReference type="NCBI Taxonomy" id="79200"/>
    <lineage>
        <taxon>Eukaryota</taxon>
        <taxon>Viridiplantae</taxon>
        <taxon>Streptophyta</taxon>
        <taxon>Embryophyta</taxon>
        <taxon>Tracheophyta</taxon>
        <taxon>Spermatophyta</taxon>
        <taxon>Magnoliopsida</taxon>
        <taxon>eudicotyledons</taxon>
        <taxon>Gunneridae</taxon>
        <taxon>Pentapetalae</taxon>
        <taxon>asterids</taxon>
        <taxon>campanulids</taxon>
        <taxon>Apiales</taxon>
        <taxon>Apiaceae</taxon>
        <taxon>Apioideae</taxon>
        <taxon>Scandiceae</taxon>
        <taxon>Daucinae</taxon>
        <taxon>Daucus</taxon>
        <taxon>Daucus sect. Daucus</taxon>
    </lineage>
</organism>
<keyword evidence="2" id="KW-0433">Leucine-rich repeat</keyword>
<dbReference type="Pfam" id="PF23559">
    <property type="entry name" value="WHD_DRP"/>
    <property type="match status" value="1"/>
</dbReference>
<evidence type="ECO:0000256" key="2">
    <source>
        <dbReference type="ARBA" id="ARBA00022614"/>
    </source>
</evidence>
<reference evidence="11" key="1">
    <citation type="journal article" date="2016" name="Nat. Genet.">
        <title>A high-quality carrot genome assembly provides new insights into carotenoid accumulation and asterid genome evolution.</title>
        <authorList>
            <person name="Iorizzo M."/>
            <person name="Ellison S."/>
            <person name="Senalik D."/>
            <person name="Zeng P."/>
            <person name="Satapoomin P."/>
            <person name="Huang J."/>
            <person name="Bowman M."/>
            <person name="Iovene M."/>
            <person name="Sanseverino W."/>
            <person name="Cavagnaro P."/>
            <person name="Yildiz M."/>
            <person name="Macko-Podgorni A."/>
            <person name="Moranska E."/>
            <person name="Grzebelus E."/>
            <person name="Grzebelus D."/>
            <person name="Ashrafi H."/>
            <person name="Zheng Z."/>
            <person name="Cheng S."/>
            <person name="Spooner D."/>
            <person name="Van Deynze A."/>
            <person name="Simon P."/>
        </authorList>
    </citation>
    <scope>NUCLEOTIDE SEQUENCE</scope>
    <source>
        <tissue evidence="11">Leaf</tissue>
    </source>
</reference>
<feature type="domain" description="R13L1/DRL21-like LRR repeat region" evidence="10">
    <location>
        <begin position="670"/>
        <end position="795"/>
    </location>
</feature>
<evidence type="ECO:0000256" key="4">
    <source>
        <dbReference type="ARBA" id="ARBA00022741"/>
    </source>
</evidence>
<feature type="domain" description="NB-ARC" evidence="7">
    <location>
        <begin position="174"/>
        <end position="339"/>
    </location>
</feature>
<keyword evidence="4" id="KW-0547">Nucleotide-binding</keyword>
<evidence type="ECO:0000259" key="10">
    <source>
        <dbReference type="Pfam" id="PF25019"/>
    </source>
</evidence>
<dbReference type="GO" id="GO:0051607">
    <property type="term" value="P:defense response to virus"/>
    <property type="evidence" value="ECO:0007669"/>
    <property type="project" value="UniProtKB-ARBA"/>
</dbReference>
<dbReference type="Pfam" id="PF25019">
    <property type="entry name" value="LRR_R13L1-DRL21"/>
    <property type="match status" value="1"/>
</dbReference>
<dbReference type="EMBL" id="CP093349">
    <property type="protein sequence ID" value="WOH09427.1"/>
    <property type="molecule type" value="Genomic_DNA"/>
</dbReference>
<reference evidence="11" key="2">
    <citation type="submission" date="2022-03" db="EMBL/GenBank/DDBJ databases">
        <title>Draft title - Genomic analysis of global carrot germplasm unveils the trajectory of domestication and the origin of high carotenoid orange carrot.</title>
        <authorList>
            <person name="Iorizzo M."/>
            <person name="Ellison S."/>
            <person name="Senalik D."/>
            <person name="Macko-Podgorni A."/>
            <person name="Grzebelus D."/>
            <person name="Bostan H."/>
            <person name="Rolling W."/>
            <person name="Curaba J."/>
            <person name="Simon P."/>
        </authorList>
    </citation>
    <scope>NUCLEOTIDE SEQUENCE</scope>
    <source>
        <tissue evidence="11">Leaf</tissue>
    </source>
</reference>
<evidence type="ECO:0000259" key="7">
    <source>
        <dbReference type="Pfam" id="PF00931"/>
    </source>
</evidence>
<dbReference type="InterPro" id="IPR042197">
    <property type="entry name" value="Apaf_helical"/>
</dbReference>
<dbReference type="PRINTS" id="PR00364">
    <property type="entry name" value="DISEASERSIST"/>
</dbReference>
<dbReference type="Pfam" id="PF00931">
    <property type="entry name" value="NB-ARC"/>
    <property type="match status" value="1"/>
</dbReference>
<name>A0AAF1BA20_DAUCS</name>
<evidence type="ECO:0000256" key="3">
    <source>
        <dbReference type="ARBA" id="ARBA00022737"/>
    </source>
</evidence>
<feature type="domain" description="Disease resistance protein winged helix" evidence="9">
    <location>
        <begin position="423"/>
        <end position="494"/>
    </location>
</feature>
<dbReference type="GO" id="GO:0043531">
    <property type="term" value="F:ADP binding"/>
    <property type="evidence" value="ECO:0007669"/>
    <property type="project" value="InterPro"/>
</dbReference>
<dbReference type="FunFam" id="3.40.50.300:FF:001091">
    <property type="entry name" value="Probable disease resistance protein At1g61300"/>
    <property type="match status" value="1"/>
</dbReference>
<dbReference type="SUPFAM" id="SSF52540">
    <property type="entry name" value="P-loop containing nucleoside triphosphate hydrolases"/>
    <property type="match status" value="1"/>
</dbReference>